<sequence length="684" mass="76873">MDFVILKVNGTDVSSFPYEDAVNAFLSAQEPIVVEVKRRSSDSSACDSRPASSKLISTGVQTDLSGLGWVEEPSFECFTHDIDFEEVTLRKCSSDEKLGLTVCYSSGSEVDTYTEVYIQGIAPHSVADRDGRLRQGDQILQVNGKDVSNKEETESLFAENRKAVTLLVSRCMHQSNEGLDVESPADMLSPSGRSAAYQNSLIEQLVQQQAEYQHSTKSDAPIIPPHSQLNLTNSLTRTQMHMISHEISELDQRMQNIQLVKSDKRKAPQLPDIPAPLESDPEHIYETIPESVDSELEPIYSCPYEPQDDNIVEQWLKTQESGWVLPSKEEKSKEAKGKEGKTRSKSSKSNSSGEEHENSSSAYNTGGSCNSNPLTVELACSADPRQKDTYRSTLVLCPPVEVDETTKSQESVENCDVCKQQVNLKPKKTKASNSKVNSPSSPTTRPGLTVTHLLSDTMYTNVANLQQTMLLQQQLFRQALGQQNNDIACKPTTSFTAPSLSQYQFVSNQQTYKNQRESATMDTKMEWKVKRRSDGTRYIARRPVRNRILRNRAIRISEERAGLTTEDDTISELKIGKYWTKEERKKHLEKSRERKQRQEILLSSKNIEENCELVYQKPFDKIHSASAKKMANNLDNTAKKHKAKRVHKEGYHDFTTVQEMLVHGPKVIPNPSNKVMGLLSVTTV</sequence>
<organism evidence="3 4">
    <name type="scientific">Ignelater luminosus</name>
    <name type="common">Cucubano</name>
    <name type="synonym">Pyrophorus luminosus</name>
    <dbReference type="NCBI Taxonomy" id="2038154"/>
    <lineage>
        <taxon>Eukaryota</taxon>
        <taxon>Metazoa</taxon>
        <taxon>Ecdysozoa</taxon>
        <taxon>Arthropoda</taxon>
        <taxon>Hexapoda</taxon>
        <taxon>Insecta</taxon>
        <taxon>Pterygota</taxon>
        <taxon>Neoptera</taxon>
        <taxon>Endopterygota</taxon>
        <taxon>Coleoptera</taxon>
        <taxon>Polyphaga</taxon>
        <taxon>Elateriformia</taxon>
        <taxon>Elateroidea</taxon>
        <taxon>Elateridae</taxon>
        <taxon>Agrypninae</taxon>
        <taxon>Pyrophorini</taxon>
        <taxon>Ignelater</taxon>
    </lineage>
</organism>
<feature type="compositionally biased region" description="Polar residues" evidence="1">
    <location>
        <begin position="431"/>
        <end position="447"/>
    </location>
</feature>
<evidence type="ECO:0000313" key="3">
    <source>
        <dbReference type="EMBL" id="KAF2883452.1"/>
    </source>
</evidence>
<dbReference type="SMART" id="SM00228">
    <property type="entry name" value="PDZ"/>
    <property type="match status" value="1"/>
</dbReference>
<dbReference type="Gene3D" id="2.30.42.10">
    <property type="match status" value="1"/>
</dbReference>
<dbReference type="AlphaFoldDB" id="A0A8K0G098"/>
<dbReference type="PROSITE" id="PS50106">
    <property type="entry name" value="PDZ"/>
    <property type="match status" value="1"/>
</dbReference>
<evidence type="ECO:0000256" key="1">
    <source>
        <dbReference type="SAM" id="MobiDB-lite"/>
    </source>
</evidence>
<dbReference type="InterPro" id="IPR001478">
    <property type="entry name" value="PDZ"/>
</dbReference>
<gene>
    <name evidence="3" type="ORF">ILUMI_22719</name>
</gene>
<evidence type="ECO:0000313" key="4">
    <source>
        <dbReference type="Proteomes" id="UP000801492"/>
    </source>
</evidence>
<proteinExistence type="predicted"/>
<dbReference type="EMBL" id="VTPC01090408">
    <property type="protein sequence ID" value="KAF2883452.1"/>
    <property type="molecule type" value="Genomic_DNA"/>
</dbReference>
<dbReference type="InterPro" id="IPR051971">
    <property type="entry name" value="E3_ubiquitin-PDZ_ligase"/>
</dbReference>
<dbReference type="SUPFAM" id="SSF50156">
    <property type="entry name" value="PDZ domain-like"/>
    <property type="match status" value="2"/>
</dbReference>
<dbReference type="PANTHER" id="PTHR15545">
    <property type="entry name" value="PDZ DOMAIN CONTAINING RING FINGER PROTEIN 3, 4"/>
    <property type="match status" value="1"/>
</dbReference>
<feature type="region of interest" description="Disordered" evidence="1">
    <location>
        <begin position="326"/>
        <end position="368"/>
    </location>
</feature>
<feature type="compositionally biased region" description="Basic and acidic residues" evidence="1">
    <location>
        <begin position="327"/>
        <end position="342"/>
    </location>
</feature>
<dbReference type="Proteomes" id="UP000801492">
    <property type="component" value="Unassembled WGS sequence"/>
</dbReference>
<evidence type="ECO:0000259" key="2">
    <source>
        <dbReference type="PROSITE" id="PS50106"/>
    </source>
</evidence>
<dbReference type="Pfam" id="PF00595">
    <property type="entry name" value="PDZ"/>
    <property type="match status" value="1"/>
</dbReference>
<comment type="caution">
    <text evidence="3">The sequence shown here is derived from an EMBL/GenBank/DDBJ whole genome shotgun (WGS) entry which is preliminary data.</text>
</comment>
<protein>
    <recommendedName>
        <fullName evidence="2">PDZ domain-containing protein</fullName>
    </recommendedName>
</protein>
<accession>A0A8K0G098</accession>
<dbReference type="PANTHER" id="PTHR15545:SF8">
    <property type="entry name" value="SLO-INTERACTING PROTEIN 1"/>
    <property type="match status" value="1"/>
</dbReference>
<reference evidence="3" key="1">
    <citation type="submission" date="2019-08" db="EMBL/GenBank/DDBJ databases">
        <title>The genome of the North American firefly Photinus pyralis.</title>
        <authorList>
            <consortium name="Photinus pyralis genome working group"/>
            <person name="Fallon T.R."/>
            <person name="Sander Lower S.E."/>
            <person name="Weng J.-K."/>
        </authorList>
    </citation>
    <scope>NUCLEOTIDE SEQUENCE</scope>
    <source>
        <strain evidence="3">TRF0915ILg1</strain>
        <tissue evidence="3">Whole body</tissue>
    </source>
</reference>
<feature type="region of interest" description="Disordered" evidence="1">
    <location>
        <begin position="426"/>
        <end position="447"/>
    </location>
</feature>
<keyword evidence="4" id="KW-1185">Reference proteome</keyword>
<dbReference type="OrthoDB" id="6270329at2759"/>
<dbReference type="InterPro" id="IPR036034">
    <property type="entry name" value="PDZ_sf"/>
</dbReference>
<name>A0A8K0G098_IGNLU</name>
<feature type="domain" description="PDZ" evidence="2">
    <location>
        <begin position="86"/>
        <end position="172"/>
    </location>
</feature>
<dbReference type="CDD" id="cd06716">
    <property type="entry name" value="PDZ2-PDZRN4-like"/>
    <property type="match status" value="1"/>
</dbReference>